<keyword evidence="2" id="KW-1185">Reference proteome</keyword>
<name>A0A4Y2I7K7_ARAVE</name>
<gene>
    <name evidence="1" type="ORF">AVEN_216026_1</name>
</gene>
<reference evidence="1 2" key="1">
    <citation type="journal article" date="2019" name="Sci. Rep.">
        <title>Orb-weaving spider Araneus ventricosus genome elucidates the spidroin gene catalogue.</title>
        <authorList>
            <person name="Kono N."/>
            <person name="Nakamura H."/>
            <person name="Ohtoshi R."/>
            <person name="Moran D.A.P."/>
            <person name="Shinohara A."/>
            <person name="Yoshida Y."/>
            <person name="Fujiwara M."/>
            <person name="Mori M."/>
            <person name="Tomita M."/>
            <person name="Arakawa K."/>
        </authorList>
    </citation>
    <scope>NUCLEOTIDE SEQUENCE [LARGE SCALE GENOMIC DNA]</scope>
</reference>
<proteinExistence type="predicted"/>
<comment type="caution">
    <text evidence="1">The sequence shown here is derived from an EMBL/GenBank/DDBJ whole genome shotgun (WGS) entry which is preliminary data.</text>
</comment>
<organism evidence="1 2">
    <name type="scientific">Araneus ventricosus</name>
    <name type="common">Orbweaver spider</name>
    <name type="synonym">Epeira ventricosa</name>
    <dbReference type="NCBI Taxonomy" id="182803"/>
    <lineage>
        <taxon>Eukaryota</taxon>
        <taxon>Metazoa</taxon>
        <taxon>Ecdysozoa</taxon>
        <taxon>Arthropoda</taxon>
        <taxon>Chelicerata</taxon>
        <taxon>Arachnida</taxon>
        <taxon>Araneae</taxon>
        <taxon>Araneomorphae</taxon>
        <taxon>Entelegynae</taxon>
        <taxon>Araneoidea</taxon>
        <taxon>Araneidae</taxon>
        <taxon>Araneus</taxon>
    </lineage>
</organism>
<evidence type="ECO:0000313" key="2">
    <source>
        <dbReference type="Proteomes" id="UP000499080"/>
    </source>
</evidence>
<accession>A0A4Y2I7K7</accession>
<sequence>MHVASRKSEINDRRIILRINPFGSFSYDQMARLTPKSTPHSSNFHATSTRGCLIYLDRFNMLKVTHTGRIFNPLRRTVPWVCKSSDSVNPFLVGVARHTFGSFVPVRYLNP</sequence>
<protein>
    <submittedName>
        <fullName evidence="1">Uncharacterized protein</fullName>
    </submittedName>
</protein>
<dbReference type="EMBL" id="BGPR01184778">
    <property type="protein sequence ID" value="GBM73717.1"/>
    <property type="molecule type" value="Genomic_DNA"/>
</dbReference>
<evidence type="ECO:0000313" key="1">
    <source>
        <dbReference type="EMBL" id="GBM73717.1"/>
    </source>
</evidence>
<dbReference type="AlphaFoldDB" id="A0A4Y2I7K7"/>
<dbReference type="Proteomes" id="UP000499080">
    <property type="component" value="Unassembled WGS sequence"/>
</dbReference>